<protein>
    <recommendedName>
        <fullName evidence="9">ABC transmembrane type-1 domain-containing protein</fullName>
    </recommendedName>
</protein>
<dbReference type="OrthoDB" id="9782004at2"/>
<dbReference type="Proteomes" id="UP000004191">
    <property type="component" value="Unassembled WGS sequence"/>
</dbReference>
<reference evidence="10 11" key="1">
    <citation type="submission" date="2012-01" db="EMBL/GenBank/DDBJ databases">
        <title>The Genome Sequence of Helcococcus kunzii ATCC 51366.</title>
        <authorList>
            <consortium name="The Broad Institute Genome Sequencing Platform"/>
            <person name="Earl A."/>
            <person name="Ward D."/>
            <person name="Feldgarden M."/>
            <person name="Gevers D."/>
            <person name="Huys G."/>
            <person name="Young S.K."/>
            <person name="Zeng Q."/>
            <person name="Gargeya S."/>
            <person name="Fitzgerald M."/>
            <person name="Haas B."/>
            <person name="Abouelleil A."/>
            <person name="Alvarado L."/>
            <person name="Arachchi H.M."/>
            <person name="Berlin A."/>
            <person name="Chapman S.B."/>
            <person name="Gearin G."/>
            <person name="Goldberg J."/>
            <person name="Griggs A."/>
            <person name="Gujja S."/>
            <person name="Hansen M."/>
            <person name="Heiman D."/>
            <person name="Howarth C."/>
            <person name="Larimer J."/>
            <person name="Lui A."/>
            <person name="MacDonald P.J.P."/>
            <person name="McCowen C."/>
            <person name="Montmayeur A."/>
            <person name="Murphy C."/>
            <person name="Neiman D."/>
            <person name="Pearson M."/>
            <person name="Priest M."/>
            <person name="Roberts A."/>
            <person name="Saif S."/>
            <person name="Shea T."/>
            <person name="Sisk P."/>
            <person name="Stolte C."/>
            <person name="Sykes S."/>
            <person name="Wortman J."/>
            <person name="Nusbaum C."/>
            <person name="Birren B."/>
        </authorList>
    </citation>
    <scope>NUCLEOTIDE SEQUENCE [LARGE SCALE GENOMIC DNA]</scope>
    <source>
        <strain evidence="10 11">ATCC 51366</strain>
    </source>
</reference>
<evidence type="ECO:0000313" key="10">
    <source>
        <dbReference type="EMBL" id="EHR35505.1"/>
    </source>
</evidence>
<gene>
    <name evidence="10" type="ORF">HMPREF9709_00457</name>
</gene>
<dbReference type="Gene3D" id="1.10.3720.10">
    <property type="entry name" value="MetI-like"/>
    <property type="match status" value="1"/>
</dbReference>
<dbReference type="EMBL" id="AGEI01000012">
    <property type="protein sequence ID" value="EHR35505.1"/>
    <property type="molecule type" value="Genomic_DNA"/>
</dbReference>
<feature type="transmembrane region" description="Helical" evidence="8">
    <location>
        <begin position="182"/>
        <end position="202"/>
    </location>
</feature>
<keyword evidence="3 8" id="KW-0813">Transport</keyword>
<evidence type="ECO:0000256" key="8">
    <source>
        <dbReference type="RuleBase" id="RU363032"/>
    </source>
</evidence>
<feature type="transmembrane region" description="Helical" evidence="8">
    <location>
        <begin position="235"/>
        <end position="256"/>
    </location>
</feature>
<evidence type="ECO:0000256" key="1">
    <source>
        <dbReference type="ARBA" id="ARBA00004651"/>
    </source>
</evidence>
<dbReference type="Pfam" id="PF00528">
    <property type="entry name" value="BPD_transp_1"/>
    <property type="match status" value="1"/>
</dbReference>
<feature type="transmembrane region" description="Helical" evidence="8">
    <location>
        <begin position="133"/>
        <end position="153"/>
    </location>
</feature>
<dbReference type="HOGENOM" id="CLU_016047_3_0_9"/>
<dbReference type="RefSeq" id="WP_005397567.1">
    <property type="nucleotide sequence ID" value="NZ_JH601088.1"/>
</dbReference>
<evidence type="ECO:0000259" key="9">
    <source>
        <dbReference type="PROSITE" id="PS50928"/>
    </source>
</evidence>
<feature type="transmembrane region" description="Helical" evidence="8">
    <location>
        <begin position="59"/>
        <end position="91"/>
    </location>
</feature>
<dbReference type="PATRIC" id="fig|883114.3.peg.450"/>
<keyword evidence="6 8" id="KW-1133">Transmembrane helix</keyword>
<evidence type="ECO:0000256" key="4">
    <source>
        <dbReference type="ARBA" id="ARBA00022475"/>
    </source>
</evidence>
<evidence type="ECO:0000256" key="7">
    <source>
        <dbReference type="ARBA" id="ARBA00023136"/>
    </source>
</evidence>
<proteinExistence type="inferred from homology"/>
<keyword evidence="7 8" id="KW-0472">Membrane</keyword>
<comment type="similarity">
    <text evidence="2">Belongs to the binding-protein-dependent transport system permease family. CysTW subfamily.</text>
</comment>
<organism evidence="10 11">
    <name type="scientific">Helcococcus kunzii ATCC 51366</name>
    <dbReference type="NCBI Taxonomy" id="883114"/>
    <lineage>
        <taxon>Bacteria</taxon>
        <taxon>Bacillati</taxon>
        <taxon>Bacillota</taxon>
        <taxon>Tissierellia</taxon>
        <taxon>Tissierellales</taxon>
        <taxon>Peptoniphilaceae</taxon>
        <taxon>Helcococcus</taxon>
    </lineage>
</organism>
<name>H3NM96_9FIRM</name>
<dbReference type="InterPro" id="IPR035906">
    <property type="entry name" value="MetI-like_sf"/>
</dbReference>
<dbReference type="PANTHER" id="PTHR43848">
    <property type="entry name" value="PUTRESCINE TRANSPORT SYSTEM PERMEASE PROTEIN POTI"/>
    <property type="match status" value="1"/>
</dbReference>
<evidence type="ECO:0000256" key="5">
    <source>
        <dbReference type="ARBA" id="ARBA00022692"/>
    </source>
</evidence>
<evidence type="ECO:0000313" key="11">
    <source>
        <dbReference type="Proteomes" id="UP000004191"/>
    </source>
</evidence>
<dbReference type="AlphaFoldDB" id="H3NM96"/>
<keyword evidence="4" id="KW-1003">Cell membrane</keyword>
<keyword evidence="11" id="KW-1185">Reference proteome</keyword>
<comment type="subcellular location">
    <subcellularLocation>
        <location evidence="1 8">Cell membrane</location>
        <topology evidence="1 8">Multi-pass membrane protein</topology>
    </subcellularLocation>
</comment>
<dbReference type="eggNOG" id="COG1177">
    <property type="taxonomic scope" value="Bacteria"/>
</dbReference>
<dbReference type="InterPro" id="IPR000515">
    <property type="entry name" value="MetI-like"/>
</dbReference>
<dbReference type="PROSITE" id="PS50928">
    <property type="entry name" value="ABC_TM1"/>
    <property type="match status" value="1"/>
</dbReference>
<dbReference type="CDD" id="cd06261">
    <property type="entry name" value="TM_PBP2"/>
    <property type="match status" value="1"/>
</dbReference>
<dbReference type="GO" id="GO:0055085">
    <property type="term" value="P:transmembrane transport"/>
    <property type="evidence" value="ECO:0007669"/>
    <property type="project" value="InterPro"/>
</dbReference>
<evidence type="ECO:0000256" key="6">
    <source>
        <dbReference type="ARBA" id="ARBA00022989"/>
    </source>
</evidence>
<dbReference type="GO" id="GO:0005886">
    <property type="term" value="C:plasma membrane"/>
    <property type="evidence" value="ECO:0007669"/>
    <property type="project" value="UniProtKB-SubCell"/>
</dbReference>
<feature type="transmembrane region" description="Helical" evidence="8">
    <location>
        <begin position="103"/>
        <end position="127"/>
    </location>
</feature>
<dbReference type="InterPro" id="IPR051789">
    <property type="entry name" value="Bact_Polyamine_Transport"/>
</dbReference>
<dbReference type="STRING" id="883114.HMPREF9709_00457"/>
<dbReference type="PANTHER" id="PTHR43848:SF2">
    <property type="entry name" value="PUTRESCINE TRANSPORT SYSTEM PERMEASE PROTEIN POTI"/>
    <property type="match status" value="1"/>
</dbReference>
<comment type="caution">
    <text evidence="10">The sequence shown here is derived from an EMBL/GenBank/DDBJ whole genome shotgun (WGS) entry which is preliminary data.</text>
</comment>
<evidence type="ECO:0000256" key="2">
    <source>
        <dbReference type="ARBA" id="ARBA00007069"/>
    </source>
</evidence>
<feature type="transmembrane region" description="Helical" evidence="8">
    <location>
        <begin position="12"/>
        <end position="33"/>
    </location>
</feature>
<evidence type="ECO:0000256" key="3">
    <source>
        <dbReference type="ARBA" id="ARBA00022448"/>
    </source>
</evidence>
<dbReference type="SUPFAM" id="SSF161098">
    <property type="entry name" value="MetI-like"/>
    <property type="match status" value="1"/>
</dbReference>
<feature type="domain" description="ABC transmembrane type-1" evidence="9">
    <location>
        <begin position="63"/>
        <end position="253"/>
    </location>
</feature>
<sequence length="271" mass="30375">MIDKKKFKWANLFLIAIFILLYAPIIYLIVYSFNEGGTMNAFTGFTTQHYNSVFEDTRLITIVINTIIIALLSAAIATVIGVLGALLIYYLRNKKLKERVLSLNNILLVMPDVMIGASFLILFTYLIPLPMGFWTVLLAHVAFNIPIVVLMVLPKIYSLNEQMILAAEDLGASDWQILNKIILPNIASGAFTGFFMALTYSLDDFAVTFFVTGSGFSTLSVEIYSRVRAGVSLEINALSTLMFIASLILVVIYYFVQMKEVKQAKRGKIYE</sequence>
<keyword evidence="5 8" id="KW-0812">Transmembrane</keyword>
<dbReference type="GeneID" id="96998475"/>
<accession>H3NM96</accession>